<evidence type="ECO:0000313" key="2">
    <source>
        <dbReference type="EMBL" id="KAG7729130.1"/>
    </source>
</evidence>
<dbReference type="EMBL" id="JAHLUH010000003">
    <property type="protein sequence ID" value="KAG7729130.1"/>
    <property type="molecule type" value="Genomic_DNA"/>
</dbReference>
<accession>A0AAN6D8F1</accession>
<sequence length="470" mass="52634">MVQQPSPEVRGPGNPQMLTVSQEPFRAPAEIRGQGGARNFIPVSVCRSHTGAATKRLSRALPPAPQSWPPCSGTLHVPGQELVVQRPREEDADQVRRRHHPEDVLAAFWGEYHVSGADGGFVENECVPDKSGGWFSRDRFIGPFVHREKHECGRVREQQRRVELAAAENGLRHKLPVDRPAIHERTAEVESALQKMGSCGLRRDQEVPVDACLHCTPEANHRERVQQVLAQDHVHHHQVARKVEQSVHLDADGGAEQLCAEEGERHAENALSAPENRRLLQNHNGGHHEKRGKAVVEQPQHVDRVQPFGQTQKIEHVRLEPHARLEICRQRQHKRRQIQIPENLLASVHVVHPVGEPLHPGVYVDMSARIHNWASIAADLGVVELSGLDLADLLHVCAVVDLSVGDKVDHGLEDKRLCDGQKDGNWHGKVRVVEQRHQAELDVGQDIFEGELGPRFRLGIRARVRHPVHS</sequence>
<dbReference type="AlphaFoldDB" id="A0AAN6D8F1"/>
<feature type="region of interest" description="Disordered" evidence="1">
    <location>
        <begin position="1"/>
        <end position="25"/>
    </location>
</feature>
<organism evidence="2 3">
    <name type="scientific">Ogataea haglerorum</name>
    <dbReference type="NCBI Taxonomy" id="1937702"/>
    <lineage>
        <taxon>Eukaryota</taxon>
        <taxon>Fungi</taxon>
        <taxon>Dikarya</taxon>
        <taxon>Ascomycota</taxon>
        <taxon>Saccharomycotina</taxon>
        <taxon>Pichiomycetes</taxon>
        <taxon>Pichiales</taxon>
        <taxon>Pichiaceae</taxon>
        <taxon>Ogataea</taxon>
    </lineage>
</organism>
<gene>
    <name evidence="2" type="ORF">KL933_001356</name>
</gene>
<protein>
    <submittedName>
        <fullName evidence="2">Uncharacterized protein</fullName>
    </submittedName>
</protein>
<comment type="caution">
    <text evidence="2">The sequence shown here is derived from an EMBL/GenBank/DDBJ whole genome shotgun (WGS) entry which is preliminary data.</text>
</comment>
<name>A0AAN6D8F1_9ASCO</name>
<dbReference type="Proteomes" id="UP000738402">
    <property type="component" value="Unassembled WGS sequence"/>
</dbReference>
<proteinExistence type="predicted"/>
<reference evidence="2" key="1">
    <citation type="journal article" date="2021" name="G3 (Bethesda)">
        <title>Genomic diversity, chromosomal rearrangements, and interspecies hybridization in the ogataea polymorpha species complex.</title>
        <authorList>
            <person name="Hanson S.J."/>
            <person name="Cinneide E.O."/>
            <person name="Salzberg L.I."/>
            <person name="Wolfe K.H."/>
            <person name="McGowan J."/>
            <person name="Fitzpatrick D.A."/>
            <person name="Matlin K."/>
        </authorList>
    </citation>
    <scope>NUCLEOTIDE SEQUENCE</scope>
    <source>
        <strain evidence="2">83-405-1</strain>
    </source>
</reference>
<evidence type="ECO:0000313" key="3">
    <source>
        <dbReference type="Proteomes" id="UP000738402"/>
    </source>
</evidence>
<evidence type="ECO:0000256" key="1">
    <source>
        <dbReference type="SAM" id="MobiDB-lite"/>
    </source>
</evidence>